<evidence type="ECO:0000259" key="1">
    <source>
        <dbReference type="Pfam" id="PF01521"/>
    </source>
</evidence>
<feature type="domain" description="Core" evidence="1">
    <location>
        <begin position="22"/>
        <end position="123"/>
    </location>
</feature>
<sequence>AGRNPLTPGPTRTDVETTMSLIEVTPAARDQVLKIMEKQGKPGAALRLYVQGGGCSGLTYGMSFDRQESGDEVAFQDPHLTVVVDRASAPLLTGVKVDFLLGLEASGFKIFNPNAKQSCSCGKSFSA</sequence>
<dbReference type="GO" id="GO:0005506">
    <property type="term" value="F:iron ion binding"/>
    <property type="evidence" value="ECO:0007669"/>
    <property type="project" value="TreeGrafter"/>
</dbReference>
<protein>
    <submittedName>
        <fullName evidence="2">FeS cluster insertion</fullName>
    </submittedName>
</protein>
<gene>
    <name evidence="2" type="ORF">B1B_01032</name>
</gene>
<dbReference type="InterPro" id="IPR000361">
    <property type="entry name" value="ATAP_core_dom"/>
</dbReference>
<dbReference type="GO" id="GO:0051537">
    <property type="term" value="F:2 iron, 2 sulfur cluster binding"/>
    <property type="evidence" value="ECO:0007669"/>
    <property type="project" value="TreeGrafter"/>
</dbReference>
<evidence type="ECO:0000313" key="2">
    <source>
        <dbReference type="EMBL" id="EQD77498.1"/>
    </source>
</evidence>
<dbReference type="InterPro" id="IPR017870">
    <property type="entry name" value="FeS_cluster_insertion_CS"/>
</dbReference>
<comment type="caution">
    <text evidence="2">The sequence shown here is derived from an EMBL/GenBank/DDBJ whole genome shotgun (WGS) entry which is preliminary data.</text>
</comment>
<dbReference type="Pfam" id="PF01521">
    <property type="entry name" value="Fe-S_biosyn"/>
    <property type="match status" value="1"/>
</dbReference>
<proteinExistence type="predicted"/>
<dbReference type="InterPro" id="IPR016092">
    <property type="entry name" value="ATAP"/>
</dbReference>
<dbReference type="AlphaFoldDB" id="T1C8W5"/>
<reference evidence="2" key="2">
    <citation type="journal article" date="2014" name="ISME J.">
        <title>Microbial stratification in low pH oxic and suboxic macroscopic growths along an acid mine drainage.</title>
        <authorList>
            <person name="Mendez-Garcia C."/>
            <person name="Mesa V."/>
            <person name="Sprenger R.R."/>
            <person name="Richter M."/>
            <person name="Diez M.S."/>
            <person name="Solano J."/>
            <person name="Bargiela R."/>
            <person name="Golyshina O.V."/>
            <person name="Manteca A."/>
            <person name="Ramos J.L."/>
            <person name="Gallego J.R."/>
            <person name="Llorente I."/>
            <person name="Martins Dos Santos V.A."/>
            <person name="Jensen O.N."/>
            <person name="Pelaez A.I."/>
            <person name="Sanchez J."/>
            <person name="Ferrer M."/>
        </authorList>
    </citation>
    <scope>NUCLEOTIDE SEQUENCE</scope>
</reference>
<name>T1C8W5_9ZZZZ</name>
<feature type="non-terminal residue" evidence="2">
    <location>
        <position position="1"/>
    </location>
</feature>
<dbReference type="GO" id="GO:0051539">
    <property type="term" value="F:4 iron, 4 sulfur cluster binding"/>
    <property type="evidence" value="ECO:0007669"/>
    <property type="project" value="TreeGrafter"/>
</dbReference>
<reference evidence="2" key="1">
    <citation type="submission" date="2013-08" db="EMBL/GenBank/DDBJ databases">
        <authorList>
            <person name="Mendez C."/>
            <person name="Richter M."/>
            <person name="Ferrer M."/>
            <person name="Sanchez J."/>
        </authorList>
    </citation>
    <scope>NUCLEOTIDE SEQUENCE</scope>
</reference>
<dbReference type="Gene3D" id="2.60.300.12">
    <property type="entry name" value="HesB-like domain"/>
    <property type="match status" value="1"/>
</dbReference>
<dbReference type="PANTHER" id="PTHR43011:SF1">
    <property type="entry name" value="IRON-SULFUR CLUSTER ASSEMBLY 2 HOMOLOG, MITOCHONDRIAL"/>
    <property type="match status" value="1"/>
</dbReference>
<dbReference type="SUPFAM" id="SSF89360">
    <property type="entry name" value="HesB-like domain"/>
    <property type="match status" value="1"/>
</dbReference>
<dbReference type="EMBL" id="AUZY01000756">
    <property type="protein sequence ID" value="EQD77498.1"/>
    <property type="molecule type" value="Genomic_DNA"/>
</dbReference>
<dbReference type="GO" id="GO:0016226">
    <property type="term" value="P:iron-sulfur cluster assembly"/>
    <property type="evidence" value="ECO:0007669"/>
    <property type="project" value="InterPro"/>
</dbReference>
<dbReference type="InterPro" id="IPR035903">
    <property type="entry name" value="HesB-like_dom_sf"/>
</dbReference>
<accession>T1C8W5</accession>
<dbReference type="PANTHER" id="PTHR43011">
    <property type="entry name" value="IRON-SULFUR CLUSTER ASSEMBLY 2 HOMOLOG, MITOCHONDRIAL"/>
    <property type="match status" value="1"/>
</dbReference>
<dbReference type="PROSITE" id="PS01152">
    <property type="entry name" value="HESB"/>
    <property type="match status" value="1"/>
</dbReference>
<dbReference type="NCBIfam" id="TIGR00049">
    <property type="entry name" value="iron-sulfur cluster assembly accessory protein"/>
    <property type="match status" value="1"/>
</dbReference>
<organism evidence="2">
    <name type="scientific">mine drainage metagenome</name>
    <dbReference type="NCBI Taxonomy" id="410659"/>
    <lineage>
        <taxon>unclassified sequences</taxon>
        <taxon>metagenomes</taxon>
        <taxon>ecological metagenomes</taxon>
    </lineage>
</organism>